<gene>
    <name evidence="2" type="ORF">HU727_004110</name>
    <name evidence="1" type="ORF">HU727_01920</name>
</gene>
<reference evidence="1" key="2">
    <citation type="submission" date="2020-07" db="EMBL/GenBank/DDBJ databases">
        <authorList>
            <person name="Lood C."/>
            <person name="Girard L."/>
        </authorList>
    </citation>
    <scope>NUCLEOTIDE SEQUENCE</scope>
    <source>
        <strain evidence="1">SWRI153</strain>
    </source>
</reference>
<dbReference type="Proteomes" id="UP000648816">
    <property type="component" value="Unassembled WGS sequence"/>
</dbReference>
<dbReference type="AlphaFoldDB" id="A0A923EZR2"/>
<dbReference type="EMBL" id="JABWQP020000001">
    <property type="protein sequence ID" value="MBV4484765.1"/>
    <property type="molecule type" value="Genomic_DNA"/>
</dbReference>
<protein>
    <submittedName>
        <fullName evidence="1">Beta-glucosidase</fullName>
    </submittedName>
</protein>
<dbReference type="InterPro" id="IPR017853">
    <property type="entry name" value="GH"/>
</dbReference>
<sequence>MTAQPKGDEIEPGVCLQPPAFNSFVMAGFECSSQRRQDGRRLDLLANTGHARWADKDYRRLTDLNIRCARDGLRWHLIERSPGRYDWSSFMPMLKAAQAQQLQVVWDLCHYGYPDDLDIWRPSFVERFARFAGAVAKLMTEEGVSVPFYSPINEISFWSWAGGDVSYFNPNARGRGQELKHQLVRASIAAIEAIREQAPSARFVQCDPLINVIAGSRRSEDIERAEAYRQSQFEALDLLTGRQWPGLGGQEHYLDIIGANFYPHNQWYFEGRRIERGEADYRPLAGMLKELHQRYQRPVLIAETGAEDEERLPWLNYVVDQALKALERGVPVQGICWYPFLDYPGWDDDRYCPTGVFGYPDGEGERAAFHPLHVQIAQVPERVNACLRRRDGMRLEGWPT</sequence>
<dbReference type="EMBL" id="JABWQP010000001">
    <property type="protein sequence ID" value="MBC3340384.1"/>
    <property type="molecule type" value="Genomic_DNA"/>
</dbReference>
<dbReference type="Gene3D" id="3.20.20.80">
    <property type="entry name" value="Glycosidases"/>
    <property type="match status" value="1"/>
</dbReference>
<name>A0A923EZR2_9PSED</name>
<evidence type="ECO:0000313" key="1">
    <source>
        <dbReference type="EMBL" id="MBC3340384.1"/>
    </source>
</evidence>
<proteinExistence type="predicted"/>
<evidence type="ECO:0000313" key="2">
    <source>
        <dbReference type="EMBL" id="MBV4484765.1"/>
    </source>
</evidence>
<organism evidence="1">
    <name type="scientific">Pseudomonas khorasanensis</name>
    <dbReference type="NCBI Taxonomy" id="2745508"/>
    <lineage>
        <taxon>Bacteria</taxon>
        <taxon>Pseudomonadati</taxon>
        <taxon>Pseudomonadota</taxon>
        <taxon>Gammaproteobacteria</taxon>
        <taxon>Pseudomonadales</taxon>
        <taxon>Pseudomonadaceae</taxon>
        <taxon>Pseudomonas</taxon>
    </lineage>
</organism>
<reference evidence="1 3" key="1">
    <citation type="journal article" date="2020" name="Microorganisms">
        <title>Reliable Identification of Environmental Pseudomonas Isolates Using the rpoD Gene.</title>
        <authorList>
            <consortium name="The Broad Institute Genome Sequencing Platform"/>
            <person name="Girard L."/>
            <person name="Lood C."/>
            <person name="Rokni-Zadeh H."/>
            <person name="van Noort V."/>
            <person name="Lavigne R."/>
            <person name="De Mot R."/>
        </authorList>
    </citation>
    <scope>NUCLEOTIDE SEQUENCE</scope>
    <source>
        <strain evidence="1 3">SWRI153</strain>
    </source>
</reference>
<accession>A0A923EZR2</accession>
<evidence type="ECO:0000313" key="3">
    <source>
        <dbReference type="Proteomes" id="UP000648816"/>
    </source>
</evidence>
<comment type="caution">
    <text evidence="1">The sequence shown here is derived from an EMBL/GenBank/DDBJ whole genome shotgun (WGS) entry which is preliminary data.</text>
</comment>
<dbReference type="SUPFAM" id="SSF51445">
    <property type="entry name" value="(Trans)glycosidases"/>
    <property type="match status" value="1"/>
</dbReference>
<dbReference type="RefSeq" id="WP_186528394.1">
    <property type="nucleotide sequence ID" value="NZ_JABWQP020000001.1"/>
</dbReference>
<keyword evidence="3" id="KW-1185">Reference proteome</keyword>
<reference evidence="2" key="3">
    <citation type="submission" date="2021-06" db="EMBL/GenBank/DDBJ databases">
        <title>Updating the genus Pseudomonas: Description of 43 new species and partition of the Pseudomonas putida group.</title>
        <authorList>
            <person name="Girard L."/>
            <person name="Lood C."/>
            <person name="Vandamme P."/>
            <person name="Rokni-Zadeh H."/>
            <person name="Van Noort V."/>
            <person name="Hofte M."/>
            <person name="Lavigne R."/>
            <person name="De Mot R."/>
        </authorList>
    </citation>
    <scope>NUCLEOTIDE SEQUENCE</scope>
    <source>
        <strain evidence="2">SWRI153</strain>
    </source>
</reference>